<dbReference type="EMBL" id="AP024718">
    <property type="protein sequence ID" value="BCX89795.1"/>
    <property type="molecule type" value="Genomic_DNA"/>
</dbReference>
<dbReference type="GO" id="GO:0016810">
    <property type="term" value="F:hydrolase activity, acting on carbon-nitrogen (but not peptide) bonds"/>
    <property type="evidence" value="ECO:0007669"/>
    <property type="project" value="InterPro"/>
</dbReference>
<keyword evidence="2" id="KW-0732">Signal</keyword>
<evidence type="ECO:0000256" key="1">
    <source>
        <dbReference type="ARBA" id="ARBA00004613"/>
    </source>
</evidence>
<evidence type="ECO:0000313" key="4">
    <source>
        <dbReference type="EMBL" id="BCX89795.1"/>
    </source>
</evidence>
<reference evidence="5" key="1">
    <citation type="journal article" date="2024" name="Int. J. Syst. Evol. Microbiol.">
        <title>Methylomarinovum tepidoasis sp. nov., a moderately thermophilic methanotroph of the family Methylothermaceae isolated from a deep-sea hydrothermal field.</title>
        <authorList>
            <person name="Hirayama H."/>
            <person name="Takaki Y."/>
            <person name="Abe M."/>
            <person name="Miyazaki M."/>
            <person name="Uematsu K."/>
            <person name="Matsui Y."/>
            <person name="Takai K."/>
        </authorList>
    </citation>
    <scope>NUCLEOTIDE SEQUENCE [LARGE SCALE GENOMIC DNA]</scope>
    <source>
        <strain evidence="5">IN45</strain>
    </source>
</reference>
<dbReference type="Pfam" id="PF01522">
    <property type="entry name" value="Polysacc_deac_1"/>
    <property type="match status" value="1"/>
</dbReference>
<dbReference type="InterPro" id="IPR002509">
    <property type="entry name" value="NODB_dom"/>
</dbReference>
<evidence type="ECO:0000259" key="3">
    <source>
        <dbReference type="PROSITE" id="PS51677"/>
    </source>
</evidence>
<dbReference type="CDD" id="cd10918">
    <property type="entry name" value="CE4_NodB_like_5s_6s"/>
    <property type="match status" value="1"/>
</dbReference>
<proteinExistence type="predicted"/>
<dbReference type="GO" id="GO:0005975">
    <property type="term" value="P:carbohydrate metabolic process"/>
    <property type="evidence" value="ECO:0007669"/>
    <property type="project" value="InterPro"/>
</dbReference>
<dbReference type="KEGG" id="meiy:MIN45_P2168"/>
<name>A0AAU9C124_9GAMM</name>
<dbReference type="PANTHER" id="PTHR34216:SF3">
    <property type="entry name" value="POLY-BETA-1,6-N-ACETYL-D-GLUCOSAMINE N-DEACETYLASE"/>
    <property type="match status" value="1"/>
</dbReference>
<accession>A0AAU9C124</accession>
<dbReference type="GO" id="GO:0005576">
    <property type="term" value="C:extracellular region"/>
    <property type="evidence" value="ECO:0007669"/>
    <property type="project" value="UniProtKB-SubCell"/>
</dbReference>
<dbReference type="SUPFAM" id="SSF88713">
    <property type="entry name" value="Glycoside hydrolase/deacetylase"/>
    <property type="match status" value="1"/>
</dbReference>
<sequence>MKRFLILMYHMIREPEDRNEARYACPPARFRSHLEALRRWGWQPVSLAQIRDHMYEGAALPDKAVAITLDDGFEDNYRNAFPIFQELDIPATIFLATGHLGRTNAWMRDWPQHPMLTWEQIGEMHRHGMAFGGHTVSHCHLDQVPETRAREEISACKKTIEDRLGTDCDLFAYPYGHFNATTVDFVRRAGYRLACSTRSGFNHRDRDPFILHRIEVRGDDPLWKLKQKLTFGTNESGLTLPLRYYAGRLSARLRA</sequence>
<dbReference type="PANTHER" id="PTHR34216">
    <property type="match status" value="1"/>
</dbReference>
<comment type="subcellular location">
    <subcellularLocation>
        <location evidence="1">Secreted</location>
    </subcellularLocation>
</comment>
<organism evidence="4 5">
    <name type="scientific">Methylomarinovum tepidoasis</name>
    <dbReference type="NCBI Taxonomy" id="2840183"/>
    <lineage>
        <taxon>Bacteria</taxon>
        <taxon>Pseudomonadati</taxon>
        <taxon>Pseudomonadota</taxon>
        <taxon>Gammaproteobacteria</taxon>
        <taxon>Methylococcales</taxon>
        <taxon>Methylothermaceae</taxon>
        <taxon>Methylomarinovum</taxon>
    </lineage>
</organism>
<dbReference type="RefSeq" id="WP_286292343.1">
    <property type="nucleotide sequence ID" value="NZ_AP024718.1"/>
</dbReference>
<dbReference type="Proteomes" id="UP001321450">
    <property type="component" value="Chromosome"/>
</dbReference>
<dbReference type="InterPro" id="IPR011330">
    <property type="entry name" value="Glyco_hydro/deAcase_b/a-brl"/>
</dbReference>
<evidence type="ECO:0000313" key="5">
    <source>
        <dbReference type="Proteomes" id="UP001321450"/>
    </source>
</evidence>
<evidence type="ECO:0000256" key="2">
    <source>
        <dbReference type="ARBA" id="ARBA00022729"/>
    </source>
</evidence>
<dbReference type="AlphaFoldDB" id="A0AAU9C124"/>
<gene>
    <name evidence="4" type="ORF">MIN45_P2168</name>
</gene>
<feature type="domain" description="NodB homology" evidence="3">
    <location>
        <begin position="63"/>
        <end position="255"/>
    </location>
</feature>
<protein>
    <recommendedName>
        <fullName evidence="3">NodB homology domain-containing protein</fullName>
    </recommendedName>
</protein>
<keyword evidence="5" id="KW-1185">Reference proteome</keyword>
<dbReference type="Gene3D" id="3.20.20.370">
    <property type="entry name" value="Glycoside hydrolase/deacetylase"/>
    <property type="match status" value="1"/>
</dbReference>
<dbReference type="PROSITE" id="PS51677">
    <property type="entry name" value="NODB"/>
    <property type="match status" value="1"/>
</dbReference>
<dbReference type="InterPro" id="IPR051398">
    <property type="entry name" value="Polysacch_Deacetylase"/>
</dbReference>